<name>A0A1M6ZY02_9BRAD</name>
<gene>
    <name evidence="1" type="ORF">SAMN05444171_3784</name>
</gene>
<accession>A0A1M6ZY02</accession>
<dbReference type="PANTHER" id="PTHR30024:SF2">
    <property type="entry name" value="ABC TRANSPORTER SUBSTRATE-BINDING PROTEIN"/>
    <property type="match status" value="1"/>
</dbReference>
<sequence length="343" mass="36992">MKNMILRAGAFAVAVFAMVLPGSPVISQALAQAKSEISLSRQPGIFYMPSHIMEKNKLIEKHAAALGVPGVTTKWINLSGGGAQTDALLAGGVDILNTGTGNLLLLWDRTRGGVKGIVATSAQPMTLISRDANIKSIKDFGPNDKIAVPTVKVSTQAIVLQIAASEAFGADQWAKLDPNTVQLGHPDAYVAMTNAQHEVRNHFAIPPFTFLELKNVPGAHVVLSSPDIMGGPLSQAQFFTMTKFADANPKIIQAVFDATKEAQDLIRSDTKTAVEIYKEVTGDKTSVEDLLAWLKEPGMMEWNLQPQGTMKFAAHLFKTGTLKTMPKAWTDYYLPVAHDLKGN</sequence>
<proteinExistence type="predicted"/>
<reference evidence="1 2" key="1">
    <citation type="submission" date="2016-10" db="EMBL/GenBank/DDBJ databases">
        <authorList>
            <person name="de Groot N.N."/>
        </authorList>
    </citation>
    <scope>NUCLEOTIDE SEQUENCE [LARGE SCALE GENOMIC DNA]</scope>
    <source>
        <strain evidence="1 2">GAS522</strain>
    </source>
</reference>
<dbReference type="SUPFAM" id="SSF53850">
    <property type="entry name" value="Periplasmic binding protein-like II"/>
    <property type="match status" value="1"/>
</dbReference>
<organism evidence="1 2">
    <name type="scientific">Bradyrhizobium lablabi</name>
    <dbReference type="NCBI Taxonomy" id="722472"/>
    <lineage>
        <taxon>Bacteria</taxon>
        <taxon>Pseudomonadati</taxon>
        <taxon>Pseudomonadota</taxon>
        <taxon>Alphaproteobacteria</taxon>
        <taxon>Hyphomicrobiales</taxon>
        <taxon>Nitrobacteraceae</taxon>
        <taxon>Bradyrhizobium</taxon>
    </lineage>
</organism>
<protein>
    <submittedName>
        <fullName evidence="1">NitT/TauT family transport system substrate-binding protein</fullName>
    </submittedName>
</protein>
<evidence type="ECO:0000313" key="2">
    <source>
        <dbReference type="Proteomes" id="UP000183208"/>
    </source>
</evidence>
<dbReference type="EMBL" id="FNTI01000001">
    <property type="protein sequence ID" value="SED31830.1"/>
    <property type="molecule type" value="Genomic_DNA"/>
</dbReference>
<dbReference type="AlphaFoldDB" id="A0A1M6ZY02"/>
<dbReference type="PANTHER" id="PTHR30024">
    <property type="entry name" value="ALIPHATIC SULFONATES-BINDING PROTEIN-RELATED"/>
    <property type="match status" value="1"/>
</dbReference>
<dbReference type="Proteomes" id="UP000183208">
    <property type="component" value="Unassembled WGS sequence"/>
</dbReference>
<evidence type="ECO:0000313" key="1">
    <source>
        <dbReference type="EMBL" id="SED31830.1"/>
    </source>
</evidence>
<dbReference type="Gene3D" id="3.40.190.10">
    <property type="entry name" value="Periplasmic binding protein-like II"/>
    <property type="match status" value="2"/>
</dbReference>